<evidence type="ECO:0000256" key="1">
    <source>
        <dbReference type="SAM" id="MobiDB-lite"/>
    </source>
</evidence>
<feature type="compositionally biased region" description="Polar residues" evidence="1">
    <location>
        <begin position="31"/>
        <end position="43"/>
    </location>
</feature>
<proteinExistence type="predicted"/>
<feature type="compositionally biased region" description="Basic and acidic residues" evidence="1">
    <location>
        <begin position="70"/>
        <end position="79"/>
    </location>
</feature>
<feature type="region of interest" description="Disordered" evidence="1">
    <location>
        <begin position="29"/>
        <end position="85"/>
    </location>
</feature>
<accession>A0A3G5A0Q0</accession>
<sequence>MTSLPEYHHVAIRSSGGSPAFGGIDEEVKISTPTLRSPRSSDLFSRRRTAAAAAAAPDDTNRKRQSGTEQYHEKTKMARGDNNPCYPGETISVEVMRDNIGERLLQHKNRMIDLQAAEEKFWTITSYNKHLRAAKFYAHVHSADLFKKTENTQPCELEGEPDLIEDAIKFHQRQMIQLESIMIKIKLWKMIGTVGDISEMSVYNRFCEDLETIAGGLIGFGEVKEENKRCGEIKKYIQLIIKETRYVLCCFKDVVIPDNMDDMGIVEQFIEDLHKVYNKGLIDCWLEKRRGRIEAEMEEFKPVAKRCVGGCSACRYEVVNMRVDLGGINWRDITYFNLMSSEFVGRAIRDG</sequence>
<dbReference type="EMBL" id="MK072248">
    <property type="protein sequence ID" value="AYV80767.1"/>
    <property type="molecule type" value="Genomic_DNA"/>
</dbReference>
<evidence type="ECO:0000313" key="2">
    <source>
        <dbReference type="EMBL" id="AYV80767.1"/>
    </source>
</evidence>
<protein>
    <submittedName>
        <fullName evidence="2">Uncharacterized protein</fullName>
    </submittedName>
</protein>
<gene>
    <name evidence="2" type="ORF">Harvfovirus6_17</name>
</gene>
<organism evidence="2">
    <name type="scientific">Harvfovirus sp</name>
    <dbReference type="NCBI Taxonomy" id="2487768"/>
    <lineage>
        <taxon>Viruses</taxon>
        <taxon>Varidnaviria</taxon>
        <taxon>Bamfordvirae</taxon>
        <taxon>Nucleocytoviricota</taxon>
        <taxon>Megaviricetes</taxon>
        <taxon>Imitervirales</taxon>
        <taxon>Mimiviridae</taxon>
        <taxon>Klosneuvirinae</taxon>
    </lineage>
</organism>
<name>A0A3G5A0Q0_9VIRU</name>
<reference evidence="2" key="1">
    <citation type="submission" date="2018-10" db="EMBL/GenBank/DDBJ databases">
        <title>Hidden diversity of soil giant viruses.</title>
        <authorList>
            <person name="Schulz F."/>
            <person name="Alteio L."/>
            <person name="Goudeau D."/>
            <person name="Ryan E.M."/>
            <person name="Malmstrom R.R."/>
            <person name="Blanchard J."/>
            <person name="Woyke T."/>
        </authorList>
    </citation>
    <scope>NUCLEOTIDE SEQUENCE</scope>
    <source>
        <strain evidence="2">HAV1</strain>
    </source>
</reference>